<dbReference type="Gene3D" id="1.10.8.60">
    <property type="match status" value="1"/>
</dbReference>
<dbReference type="PANTHER" id="PTHR30050:SF5">
    <property type="entry name" value="DNAA REGULATORY INACTIVATOR HDA"/>
    <property type="match status" value="1"/>
</dbReference>
<reference evidence="2 3" key="1">
    <citation type="submission" date="2017-08" db="EMBL/GenBank/DDBJ databases">
        <title>Halovibrio sewagensis sp. nov., isolated from wastewater of high salinity.</title>
        <authorList>
            <person name="Dong X."/>
            <person name="Zhang G."/>
        </authorList>
    </citation>
    <scope>NUCLEOTIDE SEQUENCE [LARGE SCALE GENOMIC DNA]</scope>
    <source>
        <strain evidence="2 3">YL5-2</strain>
    </source>
</reference>
<proteinExistence type="predicted"/>
<organism evidence="2 3">
    <name type="scientific">Halovibrio salipaludis</name>
    <dbReference type="NCBI Taxonomy" id="2032626"/>
    <lineage>
        <taxon>Bacteria</taxon>
        <taxon>Pseudomonadati</taxon>
        <taxon>Pseudomonadota</taxon>
        <taxon>Gammaproteobacteria</taxon>
        <taxon>Oceanospirillales</taxon>
        <taxon>Halomonadaceae</taxon>
        <taxon>Halovibrio</taxon>
    </lineage>
</organism>
<evidence type="ECO:0000259" key="1">
    <source>
        <dbReference type="Pfam" id="PF22688"/>
    </source>
</evidence>
<dbReference type="Proteomes" id="UP000218896">
    <property type="component" value="Unassembled WGS sequence"/>
</dbReference>
<protein>
    <submittedName>
        <fullName evidence="2">DnaA regulatory inactivator Hda</fullName>
    </submittedName>
</protein>
<gene>
    <name evidence="2" type="primary">hda</name>
    <name evidence="2" type="ORF">CK501_09680</name>
</gene>
<dbReference type="GO" id="GO:0006270">
    <property type="term" value="P:DNA replication initiation"/>
    <property type="evidence" value="ECO:0007669"/>
    <property type="project" value="TreeGrafter"/>
</dbReference>
<dbReference type="NCBIfam" id="TIGR03420">
    <property type="entry name" value="DnaA_homol_Hda"/>
    <property type="match status" value="1"/>
</dbReference>
<name>A0A2A2F806_9GAMM</name>
<dbReference type="InterPro" id="IPR027417">
    <property type="entry name" value="P-loop_NTPase"/>
</dbReference>
<dbReference type="SUPFAM" id="SSF52540">
    <property type="entry name" value="P-loop containing nucleoside triphosphate hydrolases"/>
    <property type="match status" value="1"/>
</dbReference>
<dbReference type="AlphaFoldDB" id="A0A2A2F806"/>
<comment type="caution">
    <text evidence="2">The sequence shown here is derived from an EMBL/GenBank/DDBJ whole genome shotgun (WGS) entry which is preliminary data.</text>
</comment>
<evidence type="ECO:0000313" key="2">
    <source>
        <dbReference type="EMBL" id="PAU80673.1"/>
    </source>
</evidence>
<dbReference type="GO" id="GO:0032297">
    <property type="term" value="P:negative regulation of DNA-templated DNA replication initiation"/>
    <property type="evidence" value="ECO:0007669"/>
    <property type="project" value="InterPro"/>
</dbReference>
<feature type="domain" description="Hda lid" evidence="1">
    <location>
        <begin position="167"/>
        <end position="231"/>
    </location>
</feature>
<dbReference type="InterPro" id="IPR017788">
    <property type="entry name" value="Hda"/>
</dbReference>
<keyword evidence="3" id="KW-1185">Reference proteome</keyword>
<dbReference type="RefSeq" id="WP_095617505.1">
    <property type="nucleotide sequence ID" value="NZ_NSKD01000003.1"/>
</dbReference>
<accession>A0A2A2F806</accession>
<dbReference type="EMBL" id="NSKD01000003">
    <property type="protein sequence ID" value="PAU80673.1"/>
    <property type="molecule type" value="Genomic_DNA"/>
</dbReference>
<evidence type="ECO:0000313" key="3">
    <source>
        <dbReference type="Proteomes" id="UP000218896"/>
    </source>
</evidence>
<sequence>MTQTPSQFPLRIRLRDEAGFDNFHAGSNGAVVERLQAWPASADAGSLVLCGDAGAGKSHLLNAVCLAAESTGLQPVSLSLREAAALAPEALQGFEGFDPVCLDDLEGLPADPAWQEALLHLFNRVQDAGGRLLIASRQPPAALDWALPDLASRLRALPVWQLALPDDDQRAAMLRARAENRGLAMPEEVTRYILRRAPRDPGQLLGLLDRLDEASLQQQRRLTVPFVRQVLGW</sequence>
<dbReference type="InterPro" id="IPR055199">
    <property type="entry name" value="Hda_lid"/>
</dbReference>
<dbReference type="OrthoDB" id="9784878at2"/>
<dbReference type="PANTHER" id="PTHR30050">
    <property type="entry name" value="CHROMOSOMAL REPLICATION INITIATOR PROTEIN DNAA"/>
    <property type="match status" value="1"/>
</dbReference>
<dbReference type="Gene3D" id="3.40.50.300">
    <property type="entry name" value="P-loop containing nucleotide triphosphate hydrolases"/>
    <property type="match status" value="1"/>
</dbReference>
<dbReference type="Pfam" id="PF22688">
    <property type="entry name" value="Hda_lid"/>
    <property type="match status" value="1"/>
</dbReference>